<dbReference type="EMBL" id="CP004121">
    <property type="protein sequence ID" value="AGF56890.1"/>
    <property type="molecule type" value="Genomic_DNA"/>
</dbReference>
<organism evidence="1 2">
    <name type="scientific">Clostridium saccharoperbutylacetonicum N1-4(HMT)</name>
    <dbReference type="NCBI Taxonomy" id="931276"/>
    <lineage>
        <taxon>Bacteria</taxon>
        <taxon>Bacillati</taxon>
        <taxon>Bacillota</taxon>
        <taxon>Clostridia</taxon>
        <taxon>Eubacteriales</taxon>
        <taxon>Clostridiaceae</taxon>
        <taxon>Clostridium</taxon>
    </lineage>
</organism>
<name>M1LUX4_9CLOT</name>
<dbReference type="PATRIC" id="fig|931276.5.peg.3150"/>
<evidence type="ECO:0000313" key="1">
    <source>
        <dbReference type="EMBL" id="AGF56890.1"/>
    </source>
</evidence>
<accession>M1LUX4</accession>
<dbReference type="HOGENOM" id="CLU_3134353_0_0_9"/>
<protein>
    <submittedName>
        <fullName evidence="1">Uncharacterized protein</fullName>
    </submittedName>
</protein>
<sequence>MKNVTIDTIKDIIRDLPEGEQEVILYLAEIFKGEEDKIIEYCKKEFINDN</sequence>
<dbReference type="AlphaFoldDB" id="M1LUX4"/>
<reference evidence="1 2" key="1">
    <citation type="submission" date="2013-02" db="EMBL/GenBank/DDBJ databases">
        <title>Genome sequence of Clostridium saccharoperbutylacetonicum N1-4(HMT).</title>
        <authorList>
            <person name="Poehlein A."/>
            <person name="Daniel R."/>
        </authorList>
    </citation>
    <scope>NUCLEOTIDE SEQUENCE [LARGE SCALE GENOMIC DNA]</scope>
    <source>
        <strain evidence="2">N1-4(HMT)</strain>
    </source>
</reference>
<dbReference type="eggNOG" id="ENOG50315KC">
    <property type="taxonomic scope" value="Bacteria"/>
</dbReference>
<gene>
    <name evidence="1" type="ORF">Cspa_c31290</name>
</gene>
<keyword evidence="2" id="KW-1185">Reference proteome</keyword>
<dbReference type="RefSeq" id="WP_015393209.1">
    <property type="nucleotide sequence ID" value="NC_020291.1"/>
</dbReference>
<dbReference type="KEGG" id="csr:Cspa_c31290"/>
<evidence type="ECO:0000313" key="2">
    <source>
        <dbReference type="Proteomes" id="UP000011728"/>
    </source>
</evidence>
<proteinExistence type="predicted"/>
<dbReference type="Proteomes" id="UP000011728">
    <property type="component" value="Chromosome"/>
</dbReference>